<dbReference type="GO" id="GO:0016740">
    <property type="term" value="F:transferase activity"/>
    <property type="evidence" value="ECO:0007669"/>
    <property type="project" value="UniProtKB-KW"/>
</dbReference>
<dbReference type="CDD" id="cd03358">
    <property type="entry name" value="LbH_WxcM_N_like"/>
    <property type="match status" value="1"/>
</dbReference>
<gene>
    <name evidence="2" type="ORF">H7849_16750</name>
</gene>
<keyword evidence="3" id="KW-1185">Reference proteome</keyword>
<dbReference type="InterPro" id="IPR001451">
    <property type="entry name" value="Hexapep"/>
</dbReference>
<evidence type="ECO:0000256" key="1">
    <source>
        <dbReference type="ARBA" id="ARBA00007274"/>
    </source>
</evidence>
<reference evidence="2 3" key="1">
    <citation type="submission" date="2020-08" db="EMBL/GenBank/DDBJ databases">
        <title>Edaphobacter telluris sp. nov. and Acidobacterium dinghuensis sp. nov., two acidobacteria isolated from forest soil.</title>
        <authorList>
            <person name="Fu J."/>
            <person name="Qiu L."/>
        </authorList>
    </citation>
    <scope>NUCLEOTIDE SEQUENCE [LARGE SCALE GENOMIC DNA]</scope>
    <source>
        <strain evidence="2">4Y35</strain>
    </source>
</reference>
<dbReference type="Gene3D" id="2.160.10.10">
    <property type="entry name" value="Hexapeptide repeat proteins"/>
    <property type="match status" value="1"/>
</dbReference>
<keyword evidence="2" id="KW-0808">Transferase</keyword>
<name>A0A7G8BDZ1_9BACT</name>
<sequence>MAQQTAAEAGFFAHPKALIDTDQIGDRTRVWAFAHVTHGAQVGSDCNIGEHVFIEGGASIGNNVTVKNGVSVWARVTVEDNCFLGPYCVFTNDMNPRAYIKKGPESLVPTLVKANSSIGANATIVCGRTIGRFAFIGAGAVVTHDVQDYSMVVGNPARPIGWMCECAEKLPMRATSEVGAICSCQHCGAVFERVASGLAKR</sequence>
<dbReference type="KEGG" id="adin:H7849_16750"/>
<dbReference type="InterPro" id="IPR011004">
    <property type="entry name" value="Trimer_LpxA-like_sf"/>
</dbReference>
<dbReference type="Pfam" id="PF14602">
    <property type="entry name" value="Hexapep_2"/>
    <property type="match status" value="1"/>
</dbReference>
<comment type="similarity">
    <text evidence="1">Belongs to the transferase hexapeptide repeat family.</text>
</comment>
<dbReference type="AlphaFoldDB" id="A0A7G8BDZ1"/>
<dbReference type="EMBL" id="CP060394">
    <property type="protein sequence ID" value="QNI30761.1"/>
    <property type="molecule type" value="Genomic_DNA"/>
</dbReference>
<dbReference type="PANTHER" id="PTHR43300">
    <property type="entry name" value="ACETYLTRANSFERASE"/>
    <property type="match status" value="1"/>
</dbReference>
<organism evidence="2 3">
    <name type="scientific">Alloacidobacterium dinghuense</name>
    <dbReference type="NCBI Taxonomy" id="2763107"/>
    <lineage>
        <taxon>Bacteria</taxon>
        <taxon>Pseudomonadati</taxon>
        <taxon>Acidobacteriota</taxon>
        <taxon>Terriglobia</taxon>
        <taxon>Terriglobales</taxon>
        <taxon>Acidobacteriaceae</taxon>
        <taxon>Alloacidobacterium</taxon>
    </lineage>
</organism>
<evidence type="ECO:0000313" key="2">
    <source>
        <dbReference type="EMBL" id="QNI30761.1"/>
    </source>
</evidence>
<accession>A0A7G8BDZ1</accession>
<dbReference type="RefSeq" id="WP_186740851.1">
    <property type="nucleotide sequence ID" value="NZ_CP060394.1"/>
</dbReference>
<evidence type="ECO:0000313" key="3">
    <source>
        <dbReference type="Proteomes" id="UP000515312"/>
    </source>
</evidence>
<dbReference type="SUPFAM" id="SSF51161">
    <property type="entry name" value="Trimeric LpxA-like enzymes"/>
    <property type="match status" value="1"/>
</dbReference>
<protein>
    <submittedName>
        <fullName evidence="2">N-acetyltransferase</fullName>
    </submittedName>
</protein>
<dbReference type="Proteomes" id="UP000515312">
    <property type="component" value="Chromosome"/>
</dbReference>
<dbReference type="Pfam" id="PF00132">
    <property type="entry name" value="Hexapep"/>
    <property type="match status" value="2"/>
</dbReference>
<dbReference type="PANTHER" id="PTHR43300:SF4">
    <property type="entry name" value="ACYL-[ACYL-CARRIER-PROTEIN]--UDP-N-ACETYLGLUCOSAMINE O-ACYLTRANSFERASE"/>
    <property type="match status" value="1"/>
</dbReference>
<proteinExistence type="inferred from homology"/>
<dbReference type="InterPro" id="IPR050179">
    <property type="entry name" value="Trans_hexapeptide_repeat"/>
</dbReference>